<dbReference type="Pfam" id="PF13424">
    <property type="entry name" value="TPR_12"/>
    <property type="match status" value="3"/>
</dbReference>
<dbReference type="InterPro" id="IPR011990">
    <property type="entry name" value="TPR-like_helical_dom_sf"/>
</dbReference>
<feature type="repeat" description="TPR" evidence="1">
    <location>
        <begin position="734"/>
        <end position="767"/>
    </location>
</feature>
<feature type="repeat" description="TPR" evidence="1">
    <location>
        <begin position="178"/>
        <end position="211"/>
    </location>
</feature>
<feature type="repeat" description="TPR" evidence="1">
    <location>
        <begin position="42"/>
        <end position="75"/>
    </location>
</feature>
<name>A0A2S5CGA3_9GAMM</name>
<comment type="caution">
    <text evidence="2">The sequence shown here is derived from an EMBL/GenBank/DDBJ whole genome shotgun (WGS) entry which is preliminary data.</text>
</comment>
<feature type="repeat" description="TPR" evidence="1">
    <location>
        <begin position="144"/>
        <end position="177"/>
    </location>
</feature>
<dbReference type="InterPro" id="IPR052943">
    <property type="entry name" value="TMTC_O-mannosyl-trnsfr"/>
</dbReference>
<dbReference type="EMBL" id="PGFZ01000022">
    <property type="protein sequence ID" value="POZ49838.1"/>
    <property type="molecule type" value="Genomic_DNA"/>
</dbReference>
<protein>
    <submittedName>
        <fullName evidence="2">TIGR03032 family protein</fullName>
    </submittedName>
</protein>
<dbReference type="SUPFAM" id="SSF103642">
    <property type="entry name" value="Sec-C motif"/>
    <property type="match status" value="1"/>
</dbReference>
<reference evidence="2 3" key="1">
    <citation type="submission" date="2017-11" db="EMBL/GenBank/DDBJ databases">
        <title>Draft Genome Sequence of Methylobacter psychrotolerans Sph1T, an Obligate Methanotroph from Low-Temperature Environments.</title>
        <authorList>
            <person name="Oshkin I.Y."/>
            <person name="Miroshnikov K."/>
            <person name="Belova S.E."/>
            <person name="Korzhenkov A."/>
            <person name="Toshchakov S.V."/>
            <person name="Dedysh S.N."/>
        </authorList>
    </citation>
    <scope>NUCLEOTIDE SEQUENCE [LARGE SCALE GENOMIC DNA]</scope>
    <source>
        <strain evidence="2 3">Sph1</strain>
    </source>
</reference>
<dbReference type="RefSeq" id="WP_103975808.1">
    <property type="nucleotide sequence ID" value="NZ_PGFZ01000022.1"/>
</dbReference>
<feature type="repeat" description="TPR" evidence="1">
    <location>
        <begin position="110"/>
        <end position="143"/>
    </location>
</feature>
<dbReference type="Pfam" id="PF13432">
    <property type="entry name" value="TPR_16"/>
    <property type="match status" value="3"/>
</dbReference>
<feature type="repeat" description="TPR" evidence="1">
    <location>
        <begin position="666"/>
        <end position="699"/>
    </location>
</feature>
<keyword evidence="1" id="KW-0802">TPR repeat</keyword>
<evidence type="ECO:0000313" key="3">
    <source>
        <dbReference type="Proteomes" id="UP000237423"/>
    </source>
</evidence>
<dbReference type="Gene3D" id="1.25.40.10">
    <property type="entry name" value="Tetratricopeptide repeat domain"/>
    <property type="match status" value="5"/>
</dbReference>
<accession>A0A2S5CGA3</accession>
<dbReference type="SUPFAM" id="SSF53756">
    <property type="entry name" value="UDP-Glycosyltransferase/glycogen phosphorylase"/>
    <property type="match status" value="2"/>
</dbReference>
<feature type="repeat" description="TPR" evidence="1">
    <location>
        <begin position="212"/>
        <end position="245"/>
    </location>
</feature>
<dbReference type="Gene3D" id="3.10.450.50">
    <property type="match status" value="1"/>
</dbReference>
<gene>
    <name evidence="2" type="ORF">AADEFJLK_04398</name>
</gene>
<dbReference type="Proteomes" id="UP000237423">
    <property type="component" value="Unassembled WGS sequence"/>
</dbReference>
<dbReference type="SMART" id="SM00671">
    <property type="entry name" value="SEL1"/>
    <property type="match status" value="5"/>
</dbReference>
<feature type="repeat" description="TPR" evidence="1">
    <location>
        <begin position="700"/>
        <end position="733"/>
    </location>
</feature>
<dbReference type="InterPro" id="IPR004027">
    <property type="entry name" value="SEC_C_motif"/>
</dbReference>
<dbReference type="PROSITE" id="PS50293">
    <property type="entry name" value="TPR_REGION"/>
    <property type="match status" value="3"/>
</dbReference>
<dbReference type="PANTHER" id="PTHR44809">
    <property type="match status" value="1"/>
</dbReference>
<dbReference type="InterPro" id="IPR019734">
    <property type="entry name" value="TPR_rpt"/>
</dbReference>
<feature type="repeat" description="TPR" evidence="1">
    <location>
        <begin position="598"/>
        <end position="631"/>
    </location>
</feature>
<dbReference type="SMART" id="SM00028">
    <property type="entry name" value="TPR"/>
    <property type="match status" value="13"/>
</dbReference>
<dbReference type="PROSITE" id="PS50005">
    <property type="entry name" value="TPR"/>
    <property type="match status" value="11"/>
</dbReference>
<proteinExistence type="predicted"/>
<dbReference type="InterPro" id="IPR006597">
    <property type="entry name" value="Sel1-like"/>
</dbReference>
<dbReference type="SUPFAM" id="SSF48452">
    <property type="entry name" value="TPR-like"/>
    <property type="match status" value="2"/>
</dbReference>
<evidence type="ECO:0000313" key="2">
    <source>
        <dbReference type="EMBL" id="POZ49838.1"/>
    </source>
</evidence>
<feature type="repeat" description="TPR" evidence="1">
    <location>
        <begin position="768"/>
        <end position="801"/>
    </location>
</feature>
<sequence length="1118" mass="123427">MAPKKIASNVPCPCGSGKKYKQCCGDKASLAPTPAQQTDAAVTHFFNAGLAHQQAGQLPQAETCYRQLLQIRPHHPDALHLLGLIAYQLGKHAMAAQLISEAIRHQSDSPLYYNSLGLVLKEQGQLDAALAAHQHALALKPDYAPAHNNLAVIALAQGDTNTAILHLQHALALAPNYIEAHGNLGCCYKDKGEYRLAIACHQQAMALNPRYAPAYNNLGRTYEAAGDFTSALATYQQALLLDTPSALIHQNLSRVYETLADLSQAISHLRQALTISPNDFELRHTLALTLLKSGQFSEGWQYYESRYHPSRNSTNIVPPTLPFQQWQGEPLTGKSLLVWPEQGFGDEIQFCRYIPHLKALGAAYITLVCKTPLKSLFASLAGVDQLAVTGERIKRHDFWTFPLSLPLYCQSTLATIPTTPYLSASPERLSHWQTKLPSAPLRVGLVWKGAAGHKNDANRSISHLNILAPLFNLDGIAFISLQKGQGEEQAQGLPLTHLGSDIQDFADTAAIVAQLDLVICVDTVIAHLAGALGKPVWLLLPHNADWRWLTGRDDSPWYPQTVLFRQQQAGDWAELIGRVKEQLKRLLGLTPPVSATELAALLRAGLAHQQAGQLPEAEALYRQVLQTQPQHPDALHFLGLIAYQLGKHDIAVQLMNTAISYQANNPLFYNNLGLALKESSQLELALTAHQKALALKPDYAQGHNNLAVLLKEQRDFTAAIRHFKQAIASDPSYIEAYSNLGSCYKDIGDLDSAADYHQQAIALNPQYAAAYNNLGRVHEARVELPQAISHFRKAIALTPDDIEPQHNLAVVLLSAGQFSEGWQRYESRYHPKKKNPSTVPPKLPFRQWQGEPLAGKSLLIWPEQGFGDEIQFCRYILLLKSMGAGFITLFCKKPLQPLFASLAGVDQLLVAKEVNRIEFHDFWTFPLSIPLQLQTALDTIPTYPHYLNAPPERISYWQTRLPEAPFRVGLVWKGSVLHKNDTNRSLSHLNALAPLFNLDGIAFISLQKGQGEAEAHGLPLTHLGSDIQDFADTAAIVAQLDLVICVDTVIAHLAGALGKPVWVLLPFAADWRWLTGRTDSPWYPQTVLFRQTEIGDWEGVVQRVREKLLALLAAGKVP</sequence>
<dbReference type="Pfam" id="PF13181">
    <property type="entry name" value="TPR_8"/>
    <property type="match status" value="1"/>
</dbReference>
<organism evidence="2 3">
    <name type="scientific">Methylovulum psychrotolerans</name>
    <dbReference type="NCBI Taxonomy" id="1704499"/>
    <lineage>
        <taxon>Bacteria</taxon>
        <taxon>Pseudomonadati</taxon>
        <taxon>Pseudomonadota</taxon>
        <taxon>Gammaproteobacteria</taxon>
        <taxon>Methylococcales</taxon>
        <taxon>Methylococcaceae</taxon>
        <taxon>Methylovulum</taxon>
    </lineage>
</organism>
<dbReference type="PANTHER" id="PTHR44809:SF1">
    <property type="entry name" value="PROTEIN O-MANNOSYL-TRANSFERASE TMTC1"/>
    <property type="match status" value="1"/>
</dbReference>
<dbReference type="Gene3D" id="3.40.50.2000">
    <property type="entry name" value="Glycogen Phosphorylase B"/>
    <property type="match status" value="2"/>
</dbReference>
<feature type="repeat" description="TPR" evidence="1">
    <location>
        <begin position="246"/>
        <end position="279"/>
    </location>
</feature>
<evidence type="ECO:0000256" key="1">
    <source>
        <dbReference type="PROSITE-ProRule" id="PRU00339"/>
    </source>
</evidence>
<dbReference type="AlphaFoldDB" id="A0A2S5CGA3"/>
<dbReference type="Pfam" id="PF02810">
    <property type="entry name" value="SEC-C"/>
    <property type="match status" value="1"/>
</dbReference>